<dbReference type="EMBL" id="JBHRYA010000007">
    <property type="protein sequence ID" value="MFC3716101.1"/>
    <property type="molecule type" value="Genomic_DNA"/>
</dbReference>
<dbReference type="PROSITE" id="PS51257">
    <property type="entry name" value="PROKAR_LIPOPROTEIN"/>
    <property type="match status" value="1"/>
</dbReference>
<dbReference type="RefSeq" id="WP_386743218.1">
    <property type="nucleotide sequence ID" value="NZ_JBHRYA010000007.1"/>
</dbReference>
<gene>
    <name evidence="2" type="ORF">ACFONC_08055</name>
</gene>
<comment type="caution">
    <text evidence="2">The sequence shown here is derived from an EMBL/GenBank/DDBJ whole genome shotgun (WGS) entry which is preliminary data.</text>
</comment>
<feature type="signal peptide" evidence="1">
    <location>
        <begin position="1"/>
        <end position="22"/>
    </location>
</feature>
<evidence type="ECO:0000256" key="1">
    <source>
        <dbReference type="SAM" id="SignalP"/>
    </source>
</evidence>
<dbReference type="Proteomes" id="UP001595705">
    <property type="component" value="Unassembled WGS sequence"/>
</dbReference>
<keyword evidence="1" id="KW-0732">Signal</keyword>
<protein>
    <submittedName>
        <fullName evidence="2">Uncharacterized protein</fullName>
    </submittedName>
</protein>
<proteinExistence type="predicted"/>
<evidence type="ECO:0000313" key="3">
    <source>
        <dbReference type="Proteomes" id="UP001595705"/>
    </source>
</evidence>
<reference evidence="3" key="1">
    <citation type="journal article" date="2019" name="Int. J. Syst. Evol. Microbiol.">
        <title>The Global Catalogue of Microorganisms (GCM) 10K type strain sequencing project: providing services to taxonomists for standard genome sequencing and annotation.</title>
        <authorList>
            <consortium name="The Broad Institute Genomics Platform"/>
            <consortium name="The Broad Institute Genome Sequencing Center for Infectious Disease"/>
            <person name="Wu L."/>
            <person name="Ma J."/>
        </authorList>
    </citation>
    <scope>NUCLEOTIDE SEQUENCE [LARGE SCALE GENOMIC DNA]</scope>
    <source>
        <strain evidence="3">KCTC 42441</strain>
    </source>
</reference>
<feature type="chain" id="PRO_5045848867" evidence="1">
    <location>
        <begin position="23"/>
        <end position="165"/>
    </location>
</feature>
<sequence>MPIRLPAIVVLAALALSVVALAGCPQSRDAFVESAREPAVRALPAYTGQSAHATAYGTHGGGTLDLPDDFPADIYLPADYRINSLMDRGALRVVSLQAPGQVSALFGDARASMDHRGWKQTMAMHDATDSALLSYEKGDRAAVLSFNDDRGGGVTINVQLREGVH</sequence>
<accession>A0ABV7XIZ2</accession>
<organism evidence="2 3">
    <name type="scientific">Luteimonas soli</name>
    <dbReference type="NCBI Taxonomy" id="1648966"/>
    <lineage>
        <taxon>Bacteria</taxon>
        <taxon>Pseudomonadati</taxon>
        <taxon>Pseudomonadota</taxon>
        <taxon>Gammaproteobacteria</taxon>
        <taxon>Lysobacterales</taxon>
        <taxon>Lysobacteraceae</taxon>
        <taxon>Luteimonas</taxon>
    </lineage>
</organism>
<name>A0ABV7XIZ2_9GAMM</name>
<keyword evidence="3" id="KW-1185">Reference proteome</keyword>
<evidence type="ECO:0000313" key="2">
    <source>
        <dbReference type="EMBL" id="MFC3716101.1"/>
    </source>
</evidence>